<organism evidence="5">
    <name type="scientific">Schizaphis graminum</name>
    <name type="common">Green bug aphid</name>
    <dbReference type="NCBI Taxonomy" id="13262"/>
    <lineage>
        <taxon>Eukaryota</taxon>
        <taxon>Metazoa</taxon>
        <taxon>Ecdysozoa</taxon>
        <taxon>Arthropoda</taxon>
        <taxon>Hexapoda</taxon>
        <taxon>Insecta</taxon>
        <taxon>Pterygota</taxon>
        <taxon>Neoptera</taxon>
        <taxon>Paraneoptera</taxon>
        <taxon>Hemiptera</taxon>
        <taxon>Sternorrhyncha</taxon>
        <taxon>Aphidomorpha</taxon>
        <taxon>Aphidoidea</taxon>
        <taxon>Aphididae</taxon>
        <taxon>Aphidini</taxon>
        <taxon>Schizaphis</taxon>
    </lineage>
</organism>
<evidence type="ECO:0000256" key="1">
    <source>
        <dbReference type="ARBA" id="ARBA00015005"/>
    </source>
</evidence>
<dbReference type="GO" id="GO:0070301">
    <property type="term" value="P:cellular response to hydrogen peroxide"/>
    <property type="evidence" value="ECO:0007669"/>
    <property type="project" value="TreeGrafter"/>
</dbReference>
<evidence type="ECO:0000256" key="4">
    <source>
        <dbReference type="ARBA" id="ARBA00031405"/>
    </source>
</evidence>
<evidence type="ECO:0000313" key="5">
    <source>
        <dbReference type="EMBL" id="MBY15406.1"/>
    </source>
</evidence>
<evidence type="ECO:0000256" key="3">
    <source>
        <dbReference type="ARBA" id="ARBA00029721"/>
    </source>
</evidence>
<reference evidence="5" key="1">
    <citation type="submission" date="2018-04" db="EMBL/GenBank/DDBJ databases">
        <title>Transcriptome of Schizaphis graminum biotype I.</title>
        <authorList>
            <person name="Scully E.D."/>
            <person name="Geib S.M."/>
            <person name="Palmer N.A."/>
            <person name="Koch K."/>
            <person name="Bradshaw J."/>
            <person name="Heng-Moss T."/>
            <person name="Sarath G."/>
        </authorList>
    </citation>
    <scope>NUCLEOTIDE SEQUENCE</scope>
</reference>
<gene>
    <name evidence="5" type="ORF">g.49592</name>
</gene>
<dbReference type="PANTHER" id="PTHR31383:SF2">
    <property type="entry name" value="OXIDATIVE STRESS-RESPONSIVE SERINE-RICH PROTEIN 1"/>
    <property type="match status" value="1"/>
</dbReference>
<dbReference type="InterPro" id="IPR008494">
    <property type="entry name" value="DUF776"/>
</dbReference>
<evidence type="ECO:0000256" key="2">
    <source>
        <dbReference type="ARBA" id="ARBA00022553"/>
    </source>
</evidence>
<name>A0A2S2NF52_SCHGA</name>
<dbReference type="PANTHER" id="PTHR31383">
    <property type="entry name" value="OXIDATIVE STRESS-RESPONSE SERINE-RICH PROTEIN 1"/>
    <property type="match status" value="1"/>
</dbReference>
<dbReference type="AlphaFoldDB" id="A0A2S2NF52"/>
<dbReference type="EMBL" id="GGMR01002787">
    <property type="protein sequence ID" value="MBY15406.1"/>
    <property type="molecule type" value="Transcribed_RNA"/>
</dbReference>
<accession>A0A2S2NF52</accession>
<proteinExistence type="predicted"/>
<keyword evidence="2" id="KW-0597">Phosphoprotein</keyword>
<sequence length="181" mass="20697">MAATLLENTKGMTDSETHLLSFSLDNLEIDPTRPHKYPGNIVEKDNDNKESYPTGCVICRCMNTKSLTCAYPQKQNSELPSKDCILRPPKLNRVERCKQQYAAASPVPVNRRFNRKQLNRKWSTDDEFLSELSLNNNNNSNECTNVIPCTDDVTIDELASYFEDLVHIPKKMSDMAELMYN</sequence>
<protein>
    <recommendedName>
        <fullName evidence="1">Oxidative stress-responsive serine-rich protein 1</fullName>
    </recommendedName>
    <alternativeName>
        <fullName evidence="4">Oxidative stress-responsive protein 1</fullName>
    </alternativeName>
    <alternativeName>
        <fullName evidence="3">Peroxide-inducible transcript 1 protein</fullName>
    </alternativeName>
</protein>